<gene>
    <name evidence="1" type="ORF">DPR02_13990</name>
</gene>
<accession>A0AAQ0JJF0</accession>
<name>A0AAQ0JJF0_BURCE</name>
<protein>
    <submittedName>
        <fullName evidence="1">Uncharacterized protein</fullName>
    </submittedName>
</protein>
<dbReference type="AlphaFoldDB" id="A0AAQ0JJF0"/>
<comment type="caution">
    <text evidence="1">The sequence shown here is derived from an EMBL/GenBank/DDBJ whole genome shotgun (WGS) entry which is preliminary data.</text>
</comment>
<dbReference type="RefSeq" id="WP_060063172.1">
    <property type="nucleotide sequence ID" value="NZ_CADEVE010000023.1"/>
</dbReference>
<evidence type="ECO:0000313" key="1">
    <source>
        <dbReference type="EMBL" id="RAQ09962.1"/>
    </source>
</evidence>
<reference evidence="1 2" key="1">
    <citation type="submission" date="2018-06" db="EMBL/GenBank/DDBJ databases">
        <title>Towards the identification of Burkholderia cepacia strain which caused fatal septicemia.</title>
        <authorList>
            <person name="Bui L.A.T."/>
            <person name="Zakharova I.B."/>
            <person name="Shpak I.M."/>
            <person name="Teteryatnikova N."/>
            <person name="Ustinov D.V."/>
            <person name="Kuzyutina Y.A."/>
            <person name="Nguyen H.N."/>
            <person name="Antonov A.S."/>
            <person name="Avdyusheva E.F."/>
            <person name="Victorov D.V."/>
        </authorList>
    </citation>
    <scope>NUCLEOTIDE SEQUENCE [LARGE SCALE GENOMIC DNA]</scope>
    <source>
        <strain evidence="1 2">PT02</strain>
    </source>
</reference>
<dbReference type="GeneID" id="56661582"/>
<evidence type="ECO:0000313" key="2">
    <source>
        <dbReference type="Proteomes" id="UP000248899"/>
    </source>
</evidence>
<proteinExistence type="predicted"/>
<organism evidence="1 2">
    <name type="scientific">Burkholderia cepacia</name>
    <name type="common">Pseudomonas cepacia</name>
    <dbReference type="NCBI Taxonomy" id="292"/>
    <lineage>
        <taxon>Bacteria</taxon>
        <taxon>Pseudomonadati</taxon>
        <taxon>Pseudomonadota</taxon>
        <taxon>Betaproteobacteria</taxon>
        <taxon>Burkholderiales</taxon>
        <taxon>Burkholderiaceae</taxon>
        <taxon>Burkholderia</taxon>
        <taxon>Burkholderia cepacia complex</taxon>
    </lineage>
</organism>
<dbReference type="EMBL" id="QLUZ01000007">
    <property type="protein sequence ID" value="RAQ09962.1"/>
    <property type="molecule type" value="Genomic_DNA"/>
</dbReference>
<sequence>MNARTRGNEPRFDAVSSDGALPPAGVAFWANGEAVVMTTADPTLLGSPTLWRRLEAVKLRISADVAGDFG</sequence>
<dbReference type="Proteomes" id="UP000248899">
    <property type="component" value="Unassembled WGS sequence"/>
</dbReference>